<evidence type="ECO:0000256" key="6">
    <source>
        <dbReference type="ARBA" id="ARBA00022692"/>
    </source>
</evidence>
<evidence type="ECO:0000256" key="1">
    <source>
        <dbReference type="ARBA" id="ARBA00001971"/>
    </source>
</evidence>
<dbReference type="Gene3D" id="1.10.630.10">
    <property type="entry name" value="Cytochrome P450"/>
    <property type="match status" value="1"/>
</dbReference>
<dbReference type="SUPFAM" id="SSF48264">
    <property type="entry name" value="Cytochrome P450"/>
    <property type="match status" value="1"/>
</dbReference>
<comment type="subcellular location">
    <subcellularLocation>
        <location evidence="2">Membrane</location>
    </subcellularLocation>
</comment>
<keyword evidence="7 13" id="KW-0479">Metal-binding</keyword>
<reference evidence="16" key="1">
    <citation type="submission" date="2019-10" db="EMBL/GenBank/DDBJ databases">
        <authorList>
            <person name="Nor Muhammad N."/>
        </authorList>
    </citation>
    <scope>NUCLEOTIDE SEQUENCE</scope>
</reference>
<dbReference type="CDD" id="cd11065">
    <property type="entry name" value="CYP64-like"/>
    <property type="match status" value="1"/>
</dbReference>
<keyword evidence="11 14" id="KW-0503">Monooxygenase</keyword>
<dbReference type="Pfam" id="PF00067">
    <property type="entry name" value="p450"/>
    <property type="match status" value="1"/>
</dbReference>
<evidence type="ECO:0000256" key="9">
    <source>
        <dbReference type="ARBA" id="ARBA00023002"/>
    </source>
</evidence>
<dbReference type="GO" id="GO:0016705">
    <property type="term" value="F:oxidoreductase activity, acting on paired donors, with incorporation or reduction of molecular oxygen"/>
    <property type="evidence" value="ECO:0007669"/>
    <property type="project" value="InterPro"/>
</dbReference>
<keyword evidence="5 13" id="KW-0349">Heme</keyword>
<protein>
    <submittedName>
        <fullName evidence="16">N/A</fullName>
    </submittedName>
</protein>
<evidence type="ECO:0000256" key="12">
    <source>
        <dbReference type="ARBA" id="ARBA00023136"/>
    </source>
</evidence>
<evidence type="ECO:0000256" key="8">
    <source>
        <dbReference type="ARBA" id="ARBA00022989"/>
    </source>
</evidence>
<keyword evidence="6" id="KW-0812">Transmembrane</keyword>
<dbReference type="PANTHER" id="PTHR46300">
    <property type="entry name" value="P450, PUTATIVE (EUROFUNG)-RELATED-RELATED"/>
    <property type="match status" value="1"/>
</dbReference>
<dbReference type="GO" id="GO:0004497">
    <property type="term" value="F:monooxygenase activity"/>
    <property type="evidence" value="ECO:0007669"/>
    <property type="project" value="UniProtKB-KW"/>
</dbReference>
<dbReference type="GO" id="GO:0016020">
    <property type="term" value="C:membrane"/>
    <property type="evidence" value="ECO:0007669"/>
    <property type="project" value="UniProtKB-SubCell"/>
</dbReference>
<evidence type="ECO:0000256" key="2">
    <source>
        <dbReference type="ARBA" id="ARBA00004370"/>
    </source>
</evidence>
<keyword evidence="15" id="KW-0732">Signal</keyword>
<dbReference type="PROSITE" id="PS00086">
    <property type="entry name" value="CYTOCHROME_P450"/>
    <property type="match status" value="1"/>
</dbReference>
<keyword evidence="9 14" id="KW-0560">Oxidoreductase</keyword>
<proteinExistence type="inferred from homology"/>
<evidence type="ECO:0000313" key="16">
    <source>
        <dbReference type="EMBL" id="VWO96616.1"/>
    </source>
</evidence>
<evidence type="ECO:0000256" key="13">
    <source>
        <dbReference type="PIRSR" id="PIRSR602401-1"/>
    </source>
</evidence>
<accession>A0A5K1JWA5</accession>
<evidence type="ECO:0000256" key="7">
    <source>
        <dbReference type="ARBA" id="ARBA00022723"/>
    </source>
</evidence>
<keyword evidence="10 13" id="KW-0408">Iron</keyword>
<organism evidence="16">
    <name type="scientific">Ganoderma boninense</name>
    <dbReference type="NCBI Taxonomy" id="34458"/>
    <lineage>
        <taxon>Eukaryota</taxon>
        <taxon>Fungi</taxon>
        <taxon>Dikarya</taxon>
        <taxon>Basidiomycota</taxon>
        <taxon>Agaricomycotina</taxon>
        <taxon>Agaricomycetes</taxon>
        <taxon>Polyporales</taxon>
        <taxon>Polyporaceae</taxon>
        <taxon>Ganoderma</taxon>
    </lineage>
</organism>
<dbReference type="GO" id="GO:0020037">
    <property type="term" value="F:heme binding"/>
    <property type="evidence" value="ECO:0007669"/>
    <property type="project" value="InterPro"/>
</dbReference>
<evidence type="ECO:0000256" key="10">
    <source>
        <dbReference type="ARBA" id="ARBA00023004"/>
    </source>
</evidence>
<feature type="chain" id="PRO_5023881236" evidence="15">
    <location>
        <begin position="31"/>
        <end position="501"/>
    </location>
</feature>
<evidence type="ECO:0000256" key="15">
    <source>
        <dbReference type="SAM" id="SignalP"/>
    </source>
</evidence>
<comment type="pathway">
    <text evidence="3">Secondary metabolite biosynthesis.</text>
</comment>
<dbReference type="EMBL" id="LR725781">
    <property type="protein sequence ID" value="VWO96616.1"/>
    <property type="molecule type" value="Genomic_DNA"/>
</dbReference>
<dbReference type="InterPro" id="IPR050364">
    <property type="entry name" value="Cytochrome_P450_fung"/>
</dbReference>
<evidence type="ECO:0000256" key="5">
    <source>
        <dbReference type="ARBA" id="ARBA00022617"/>
    </source>
</evidence>
<comment type="similarity">
    <text evidence="4 14">Belongs to the cytochrome P450 family.</text>
</comment>
<evidence type="ECO:0000256" key="14">
    <source>
        <dbReference type="RuleBase" id="RU000461"/>
    </source>
</evidence>
<feature type="binding site" description="axial binding residue" evidence="13">
    <location>
        <position position="435"/>
    </location>
    <ligand>
        <name>heme</name>
        <dbReference type="ChEBI" id="CHEBI:30413"/>
    </ligand>
    <ligandPart>
        <name>Fe</name>
        <dbReference type="ChEBI" id="CHEBI:18248"/>
    </ligandPart>
</feature>
<dbReference type="PANTHER" id="PTHR46300:SF5">
    <property type="entry name" value="CYTOCHROME P450"/>
    <property type="match status" value="1"/>
</dbReference>
<name>A0A5K1JWA5_9APHY</name>
<comment type="cofactor">
    <cofactor evidence="1 13">
        <name>heme</name>
        <dbReference type="ChEBI" id="CHEBI:30413"/>
    </cofactor>
</comment>
<dbReference type="GO" id="GO:0005506">
    <property type="term" value="F:iron ion binding"/>
    <property type="evidence" value="ECO:0007669"/>
    <property type="project" value="InterPro"/>
</dbReference>
<dbReference type="InterPro" id="IPR001128">
    <property type="entry name" value="Cyt_P450"/>
</dbReference>
<gene>
    <name evidence="16" type="primary">I1R980</name>
</gene>
<dbReference type="InterPro" id="IPR017972">
    <property type="entry name" value="Cyt_P450_CS"/>
</dbReference>
<evidence type="ECO:0000256" key="4">
    <source>
        <dbReference type="ARBA" id="ARBA00010617"/>
    </source>
</evidence>
<dbReference type="PRINTS" id="PR00463">
    <property type="entry name" value="EP450I"/>
</dbReference>
<evidence type="ECO:0000256" key="11">
    <source>
        <dbReference type="ARBA" id="ARBA00023033"/>
    </source>
</evidence>
<sequence>MESHSSHLLHAALGSLVVLLAWLVIRRGNGARVYPPGPPRRLFIGNLRDIPSGGYEWVAYREISKRCGSDIIYLTALGSKLLVLSSFEAARDLLDRKGAIYSSRPRLVVKNELRGWNWSLILMAYGKEFLAYRRAIQQEFAHPVVVASYRPIIVRESISLIRRLVQTPEDMSKHVKQMAGAMIMMVTYGHQVTSAEDEFVALAEAVRKNDKEAPGSSVVDLIPILKYVPAWFPGAGFQRSASHARKLAWNMRYVPFRALKAELASGTCPDSMVSRLLQSDPPLEGVDRDEFAMNSGGVVYSAAILNFVLAMTLYPEVQRRAQKELDDVVGRDRLPTFEDRDRLPYIANIVKETFRWKTVTPLGVPHATTEEDMYRTMFIPKGTTVVANIFAMLQDEFVYKNPTEFVPERYESSPDGSTGEPDPARVAFGFGRRICPGRFFADESVWLTIALMLHTFNISNPTGVTSEVEWSSGLVSMPSGFPFKHSPRFPGVEDLVTGLEQ</sequence>
<dbReference type="InterPro" id="IPR036396">
    <property type="entry name" value="Cyt_P450_sf"/>
</dbReference>
<keyword evidence="12" id="KW-0472">Membrane</keyword>
<evidence type="ECO:0000256" key="3">
    <source>
        <dbReference type="ARBA" id="ARBA00005179"/>
    </source>
</evidence>
<dbReference type="InterPro" id="IPR002401">
    <property type="entry name" value="Cyt_P450_E_grp-I"/>
</dbReference>
<feature type="signal peptide" evidence="15">
    <location>
        <begin position="1"/>
        <end position="30"/>
    </location>
</feature>
<keyword evidence="8" id="KW-1133">Transmembrane helix</keyword>
<dbReference type="AlphaFoldDB" id="A0A5K1JWA5"/>